<keyword evidence="10" id="KW-1185">Reference proteome</keyword>
<feature type="compositionally biased region" description="Low complexity" evidence="7">
    <location>
        <begin position="97"/>
        <end position="114"/>
    </location>
</feature>
<dbReference type="GO" id="GO:0005789">
    <property type="term" value="C:endoplasmic reticulum membrane"/>
    <property type="evidence" value="ECO:0007669"/>
    <property type="project" value="UniProtKB-SubCell"/>
</dbReference>
<evidence type="ECO:0000256" key="4">
    <source>
        <dbReference type="ARBA" id="ARBA00022989"/>
    </source>
</evidence>
<evidence type="ECO:0000256" key="7">
    <source>
        <dbReference type="SAM" id="MobiDB-lite"/>
    </source>
</evidence>
<feature type="region of interest" description="Disordered" evidence="7">
    <location>
        <begin position="633"/>
        <end position="658"/>
    </location>
</feature>
<proteinExistence type="predicted"/>
<dbReference type="EMBL" id="CM018049">
    <property type="protein sequence ID" value="KAA8519599.1"/>
    <property type="molecule type" value="Genomic_DNA"/>
</dbReference>
<organism evidence="9 10">
    <name type="scientific">Nyssa sinensis</name>
    <dbReference type="NCBI Taxonomy" id="561372"/>
    <lineage>
        <taxon>Eukaryota</taxon>
        <taxon>Viridiplantae</taxon>
        <taxon>Streptophyta</taxon>
        <taxon>Embryophyta</taxon>
        <taxon>Tracheophyta</taxon>
        <taxon>Spermatophyta</taxon>
        <taxon>Magnoliopsida</taxon>
        <taxon>eudicotyledons</taxon>
        <taxon>Gunneridae</taxon>
        <taxon>Pentapetalae</taxon>
        <taxon>asterids</taxon>
        <taxon>Cornales</taxon>
        <taxon>Nyssaceae</taxon>
        <taxon>Nyssa</taxon>
    </lineage>
</organism>
<dbReference type="OrthoDB" id="3990054at2759"/>
<dbReference type="SUPFAM" id="SSF50630">
    <property type="entry name" value="Acid proteases"/>
    <property type="match status" value="1"/>
</dbReference>
<keyword evidence="3" id="KW-0256">Endoplasmic reticulum</keyword>
<keyword evidence="5" id="KW-0443">Lipid metabolism</keyword>
<evidence type="ECO:0000256" key="1">
    <source>
        <dbReference type="ARBA" id="ARBA00004477"/>
    </source>
</evidence>
<evidence type="ECO:0000313" key="9">
    <source>
        <dbReference type="EMBL" id="KAA8519599.1"/>
    </source>
</evidence>
<dbReference type="InterPro" id="IPR009617">
    <property type="entry name" value="Seipin"/>
</dbReference>
<evidence type="ECO:0000256" key="6">
    <source>
        <dbReference type="ARBA" id="ARBA00023136"/>
    </source>
</evidence>
<dbReference type="GO" id="GO:0006629">
    <property type="term" value="P:lipid metabolic process"/>
    <property type="evidence" value="ECO:0007669"/>
    <property type="project" value="UniProtKB-KW"/>
</dbReference>
<protein>
    <submittedName>
        <fullName evidence="9">Uncharacterized protein</fullName>
    </submittedName>
</protein>
<dbReference type="InterPro" id="IPR021109">
    <property type="entry name" value="Peptidase_aspartic_dom_sf"/>
</dbReference>
<dbReference type="Gene3D" id="2.40.70.10">
    <property type="entry name" value="Acid Proteases"/>
    <property type="match status" value="1"/>
</dbReference>
<keyword evidence="6 8" id="KW-0472">Membrane</keyword>
<feature type="region of interest" description="Disordered" evidence="7">
    <location>
        <begin position="149"/>
        <end position="170"/>
    </location>
</feature>
<evidence type="ECO:0000256" key="8">
    <source>
        <dbReference type="SAM" id="Phobius"/>
    </source>
</evidence>
<dbReference type="Pfam" id="PF08284">
    <property type="entry name" value="RVP_2"/>
    <property type="match status" value="1"/>
</dbReference>
<dbReference type="CDD" id="cd23995">
    <property type="entry name" value="Seipin_BSCL2_like"/>
    <property type="match status" value="1"/>
</dbReference>
<evidence type="ECO:0000256" key="2">
    <source>
        <dbReference type="ARBA" id="ARBA00022692"/>
    </source>
</evidence>
<evidence type="ECO:0000313" key="10">
    <source>
        <dbReference type="Proteomes" id="UP000325577"/>
    </source>
</evidence>
<dbReference type="AlphaFoldDB" id="A0A5J4ZNQ8"/>
<comment type="subcellular location">
    <subcellularLocation>
        <location evidence="1">Endoplasmic reticulum membrane</location>
        <topology evidence="1">Multi-pass membrane protein</topology>
    </subcellularLocation>
</comment>
<dbReference type="GO" id="GO:0140042">
    <property type="term" value="P:lipid droplet formation"/>
    <property type="evidence" value="ECO:0007669"/>
    <property type="project" value="UniProtKB-ARBA"/>
</dbReference>
<name>A0A5J4ZNQ8_9ASTE</name>
<dbReference type="Pfam" id="PF06775">
    <property type="entry name" value="Seipin"/>
    <property type="match status" value="1"/>
</dbReference>
<evidence type="ECO:0000256" key="3">
    <source>
        <dbReference type="ARBA" id="ARBA00022824"/>
    </source>
</evidence>
<dbReference type="PANTHER" id="PTHR21212">
    <property type="entry name" value="BERNARDINELLI-SEIP CONGENITAL LIPODYSTROPHY 2 HOMOLOG BSCL2 PROTEIN"/>
    <property type="match status" value="1"/>
</dbReference>
<dbReference type="CDD" id="cd00303">
    <property type="entry name" value="retropepsin_like"/>
    <property type="match status" value="1"/>
</dbReference>
<accession>A0A5J4ZNQ8</accession>
<sequence length="968" mass="108310">MEESESNTKDGDDNFFDALDEFPFYDSDDTDEHDQSISHSSSISQLEPVEATADVSPTPVHEITSPTGLRRRRSFSRHIRKDISGDDPKNSNPNPPVSSDVHQILDTTTTSTTTPRGRKYRFSRNVKENESKSENLDLCKVQFSSGRISEGTNEENKENSTVTTANNEKVGESSAVDSQAVEIEEMSSSFIFFLAGLVIKAIGFQLTLLFRIFTFPIWLIYCSFMLVIDPLRLVRCVRECLMGKLLRVGGVMCKSITPFMFEWFKEHKSTWMLAFRFGWGLLWSVYVCVILVGLLVSAFVVSGFMMTFMVEEPIQMEETLNFDYTKNSPVALVPIISCPDVFCGLHCMENIEVGKLGLARIIPANHKLQVTVSLTLPESDYNRNLGVFQVRVDFLSANGKALSSSRRPCMLQFKSQPIRLLLTFLKLAPVVTGYLSESQTLTIKFKGFTEGDMPTACLRVIIEQRAEYWPASGIPEIYAASLTLESELPLLKRILCSHGCIRNFLARLSVFEQVLSMDTRGKSDAEFRSEVSDALARQEASVEQVQAALQAVLTELQALQPETFLIGCFIAGLRDDIRLDVKIKQPRTLADAIGVSRLVEERNSLQKRTTPQGRILPVASMQRGSPNPAVGILGPPPTQRPGNISNPPTTPFRRISSQEARERREKGLCYYCDEKYSMGHRCERPQLFMIEDSPDVDEENSDANGQGAEVLDALPEISFHAIAGVEHPQTLIVWGRLKNKNLMVLIDGGSTHNFIDQATASRFGLYITRNKKLQVVLANQEKIECVGQCQGLTLTIQGVPITADYYVLPVAACQVVLGVQWLETLGPIEMDYKHLTMTFQVREISHTLHGLKRTAEAANIEALDSKECSGWQGMGVFFQIQISPIETSHSPDAYPEEIRSLLNRYSWVFEAPTGLPPQRLHDHRIPLQSNTGPVSVRPYQYPYYRSLSSDFGGFPGVPKALSPFLWSV</sequence>
<keyword evidence="4 8" id="KW-1133">Transmembrane helix</keyword>
<dbReference type="Proteomes" id="UP000325577">
    <property type="component" value="Linkage Group LG6"/>
</dbReference>
<gene>
    <name evidence="9" type="ORF">F0562_013956</name>
</gene>
<feature type="transmembrane region" description="Helical" evidence="8">
    <location>
        <begin position="190"/>
        <end position="209"/>
    </location>
</feature>
<feature type="compositionally biased region" description="Basic and acidic residues" evidence="7">
    <location>
        <begin position="1"/>
        <end position="12"/>
    </location>
</feature>
<evidence type="ECO:0000256" key="5">
    <source>
        <dbReference type="ARBA" id="ARBA00023098"/>
    </source>
</evidence>
<feature type="transmembrane region" description="Helical" evidence="8">
    <location>
        <begin position="281"/>
        <end position="306"/>
    </location>
</feature>
<feature type="transmembrane region" description="Helical" evidence="8">
    <location>
        <begin position="215"/>
        <end position="233"/>
    </location>
</feature>
<dbReference type="PANTHER" id="PTHR21212:SF0">
    <property type="entry name" value="SEIPIN"/>
    <property type="match status" value="1"/>
</dbReference>
<reference evidence="9 10" key="1">
    <citation type="submission" date="2019-09" db="EMBL/GenBank/DDBJ databases">
        <title>A chromosome-level genome assembly of the Chinese tupelo Nyssa sinensis.</title>
        <authorList>
            <person name="Yang X."/>
            <person name="Kang M."/>
            <person name="Yang Y."/>
            <person name="Xiong H."/>
            <person name="Wang M."/>
            <person name="Zhang Z."/>
            <person name="Wang Z."/>
            <person name="Wu H."/>
            <person name="Ma T."/>
            <person name="Liu J."/>
            <person name="Xi Z."/>
        </authorList>
    </citation>
    <scope>NUCLEOTIDE SEQUENCE [LARGE SCALE GENOMIC DNA]</scope>
    <source>
        <strain evidence="9">J267</strain>
        <tissue evidence="9">Leaf</tissue>
    </source>
</reference>
<keyword evidence="2 8" id="KW-0812">Transmembrane</keyword>
<feature type="region of interest" description="Disordered" evidence="7">
    <location>
        <begin position="1"/>
        <end position="119"/>
    </location>
</feature>
<feature type="compositionally biased region" description="Basic residues" evidence="7">
    <location>
        <begin position="69"/>
        <end position="80"/>
    </location>
</feature>